<dbReference type="PROSITE" id="PS50889">
    <property type="entry name" value="S4"/>
    <property type="match status" value="1"/>
</dbReference>
<dbReference type="SMART" id="SM00363">
    <property type="entry name" value="S4"/>
    <property type="match status" value="1"/>
</dbReference>
<evidence type="ECO:0000313" key="7">
    <source>
        <dbReference type="Proteomes" id="UP000555103"/>
    </source>
</evidence>
<dbReference type="SUPFAM" id="SSF55174">
    <property type="entry name" value="Alpha-L RNA-binding motif"/>
    <property type="match status" value="1"/>
</dbReference>
<dbReference type="GO" id="GO:0043023">
    <property type="term" value="F:ribosomal large subunit binding"/>
    <property type="evidence" value="ECO:0007669"/>
    <property type="project" value="InterPro"/>
</dbReference>
<accession>A0A840CNR8</accession>
<dbReference type="InterPro" id="IPR025708">
    <property type="entry name" value="HSP15"/>
</dbReference>
<feature type="domain" description="RNA-binding S4" evidence="5">
    <location>
        <begin position="9"/>
        <end position="72"/>
    </location>
</feature>
<protein>
    <submittedName>
        <fullName evidence="6">Ribosome-associated heat shock protein Hsp15</fullName>
    </submittedName>
</protein>
<organism evidence="6 7">
    <name type="scientific">Dysgonomonas hofstadii</name>
    <dbReference type="NCBI Taxonomy" id="637886"/>
    <lineage>
        <taxon>Bacteria</taxon>
        <taxon>Pseudomonadati</taxon>
        <taxon>Bacteroidota</taxon>
        <taxon>Bacteroidia</taxon>
        <taxon>Bacteroidales</taxon>
        <taxon>Dysgonomonadaceae</taxon>
        <taxon>Dysgonomonas</taxon>
    </lineage>
</organism>
<comment type="similarity">
    <text evidence="1">Belongs to the HSP15 family.</text>
</comment>
<sequence length="142" mass="16587">MAKEPKNEVRIDKWLWAVRLFKTRSISIEAIKKGRISVKGVTVKPSRMIRIGDVIEVRRPPITYSFEVLNLTENRMGAKLVPEFMKDVTSPSQLEILELSKMSGFVDRARGTGRPTKKDRRELEQFSEDYSFFDDWDFNDED</sequence>
<keyword evidence="3" id="KW-0238">DNA-binding</keyword>
<keyword evidence="2 4" id="KW-0694">RNA-binding</keyword>
<dbReference type="RefSeq" id="WP_183306659.1">
    <property type="nucleotide sequence ID" value="NZ_JACIEP010000005.1"/>
</dbReference>
<dbReference type="CDD" id="cd00165">
    <property type="entry name" value="S4"/>
    <property type="match status" value="1"/>
</dbReference>
<dbReference type="AlphaFoldDB" id="A0A840CNR8"/>
<keyword evidence="6" id="KW-0346">Stress response</keyword>
<gene>
    <name evidence="6" type="ORF">GGR21_001623</name>
</gene>
<evidence type="ECO:0000256" key="3">
    <source>
        <dbReference type="ARBA" id="ARBA00023125"/>
    </source>
</evidence>
<dbReference type="Gene3D" id="3.10.290.10">
    <property type="entry name" value="RNA-binding S4 domain"/>
    <property type="match status" value="1"/>
</dbReference>
<dbReference type="GO" id="GO:0034605">
    <property type="term" value="P:cellular response to heat"/>
    <property type="evidence" value="ECO:0007669"/>
    <property type="project" value="InterPro"/>
</dbReference>
<dbReference type="PIRSF" id="PIRSF016821">
    <property type="entry name" value="HSP15"/>
    <property type="match status" value="1"/>
</dbReference>
<dbReference type="GO" id="GO:0003727">
    <property type="term" value="F:single-stranded RNA binding"/>
    <property type="evidence" value="ECO:0007669"/>
    <property type="project" value="InterPro"/>
</dbReference>
<dbReference type="Pfam" id="PF01479">
    <property type="entry name" value="S4"/>
    <property type="match status" value="1"/>
</dbReference>
<evidence type="ECO:0000259" key="5">
    <source>
        <dbReference type="SMART" id="SM00363"/>
    </source>
</evidence>
<dbReference type="EMBL" id="JACIEP010000005">
    <property type="protein sequence ID" value="MBB4035728.1"/>
    <property type="molecule type" value="Genomic_DNA"/>
</dbReference>
<evidence type="ECO:0000256" key="2">
    <source>
        <dbReference type="ARBA" id="ARBA00022884"/>
    </source>
</evidence>
<keyword evidence="7" id="KW-1185">Reference proteome</keyword>
<reference evidence="6 7" key="1">
    <citation type="submission" date="2020-08" db="EMBL/GenBank/DDBJ databases">
        <title>Genomic Encyclopedia of Type Strains, Phase IV (KMG-IV): sequencing the most valuable type-strain genomes for metagenomic binning, comparative biology and taxonomic classification.</title>
        <authorList>
            <person name="Goeker M."/>
        </authorList>
    </citation>
    <scope>NUCLEOTIDE SEQUENCE [LARGE SCALE GENOMIC DNA]</scope>
    <source>
        <strain evidence="6 7">DSM 104969</strain>
    </source>
</reference>
<dbReference type="Proteomes" id="UP000555103">
    <property type="component" value="Unassembled WGS sequence"/>
</dbReference>
<comment type="caution">
    <text evidence="6">The sequence shown here is derived from an EMBL/GenBank/DDBJ whole genome shotgun (WGS) entry which is preliminary data.</text>
</comment>
<proteinExistence type="inferred from homology"/>
<evidence type="ECO:0000313" key="6">
    <source>
        <dbReference type="EMBL" id="MBB4035728.1"/>
    </source>
</evidence>
<dbReference type="InterPro" id="IPR002942">
    <property type="entry name" value="S4_RNA-bd"/>
</dbReference>
<evidence type="ECO:0000256" key="4">
    <source>
        <dbReference type="PROSITE-ProRule" id="PRU00182"/>
    </source>
</evidence>
<name>A0A840CNR8_9BACT</name>
<dbReference type="InterPro" id="IPR036986">
    <property type="entry name" value="S4_RNA-bd_sf"/>
</dbReference>
<evidence type="ECO:0000256" key="1">
    <source>
        <dbReference type="ARBA" id="ARBA00008396"/>
    </source>
</evidence>
<dbReference type="GO" id="GO:0003677">
    <property type="term" value="F:DNA binding"/>
    <property type="evidence" value="ECO:0007669"/>
    <property type="project" value="UniProtKB-KW"/>
</dbReference>